<comment type="pathway">
    <text evidence="1">Protein modification; protein glycosylation.</text>
</comment>
<evidence type="ECO:0000313" key="9">
    <source>
        <dbReference type="EMBL" id="MBX06128.1"/>
    </source>
</evidence>
<protein>
    <submittedName>
        <fullName evidence="9">Uncharacterized protein MANES_08G028400</fullName>
    </submittedName>
</protein>
<evidence type="ECO:0000256" key="4">
    <source>
        <dbReference type="ARBA" id="ARBA00022737"/>
    </source>
</evidence>
<proteinExistence type="predicted"/>
<feature type="chain" id="PRO_5015193333" evidence="7">
    <location>
        <begin position="19"/>
        <end position="262"/>
    </location>
</feature>
<name>A0A2P2KK92_RHIMU</name>
<reference evidence="9" key="1">
    <citation type="submission" date="2018-02" db="EMBL/GenBank/DDBJ databases">
        <title>Rhizophora mucronata_Transcriptome.</title>
        <authorList>
            <person name="Meera S.P."/>
            <person name="Sreeshan A."/>
            <person name="Augustine A."/>
        </authorList>
    </citation>
    <scope>NUCLEOTIDE SEQUENCE</scope>
    <source>
        <tissue evidence="9">Leaf</tissue>
    </source>
</reference>
<keyword evidence="2" id="KW-0328">Glycosyltransferase</keyword>
<evidence type="ECO:0000256" key="2">
    <source>
        <dbReference type="ARBA" id="ARBA00022676"/>
    </source>
</evidence>
<evidence type="ECO:0000256" key="7">
    <source>
        <dbReference type="SAM" id="SignalP"/>
    </source>
</evidence>
<dbReference type="InterPro" id="IPR051939">
    <property type="entry name" value="Glycosyltr_41/O-GlcNAc_trsf"/>
</dbReference>
<keyword evidence="7" id="KW-0732">Signal</keyword>
<feature type="signal peptide" evidence="7">
    <location>
        <begin position="1"/>
        <end position="18"/>
    </location>
</feature>
<dbReference type="Gene3D" id="3.40.50.2000">
    <property type="entry name" value="Glycogen Phosphorylase B"/>
    <property type="match status" value="1"/>
</dbReference>
<evidence type="ECO:0000256" key="6">
    <source>
        <dbReference type="SAM" id="MobiDB-lite"/>
    </source>
</evidence>
<feature type="region of interest" description="Disordered" evidence="6">
    <location>
        <begin position="231"/>
        <end position="262"/>
    </location>
</feature>
<dbReference type="InterPro" id="IPR029489">
    <property type="entry name" value="OGT/SEC/SPY_C"/>
</dbReference>
<evidence type="ECO:0000259" key="8">
    <source>
        <dbReference type="Pfam" id="PF13844"/>
    </source>
</evidence>
<dbReference type="Pfam" id="PF13844">
    <property type="entry name" value="Glyco_transf_41"/>
    <property type="match status" value="1"/>
</dbReference>
<dbReference type="GO" id="GO:0016757">
    <property type="term" value="F:glycosyltransferase activity"/>
    <property type="evidence" value="ECO:0007669"/>
    <property type="project" value="UniProtKB-KW"/>
</dbReference>
<evidence type="ECO:0000256" key="3">
    <source>
        <dbReference type="ARBA" id="ARBA00022679"/>
    </source>
</evidence>
<keyword evidence="5" id="KW-0802">TPR repeat</keyword>
<sequence>MFILASCLIFLFSGQITPKVLQVWARILCAVPNSRLVVKCKPFCCDSVRQRFLTTLEQLGLEPLRVDLLPLILLNHDHMQAYSLMDISLDTFPYAGTTTTCESLYMGVPCVTMAGAVHAHNVGVSLLSKVGLGHLIAKNEDEYVQLALQLASDMDALSNLRMSLRDVMSDSPVCDGPNFTLGLETTYRDMWRRYCKGDVPSSSRMELLQQQGPSDEAPVKNCGSTRISFSRESQENGFSAVPSSMVNHSREENGGQLNHIAD</sequence>
<dbReference type="AlphaFoldDB" id="A0A2P2KK92"/>
<evidence type="ECO:0000256" key="5">
    <source>
        <dbReference type="ARBA" id="ARBA00022803"/>
    </source>
</evidence>
<accession>A0A2P2KK92</accession>
<keyword evidence="3" id="KW-0808">Transferase</keyword>
<dbReference type="EMBL" id="GGEC01025644">
    <property type="protein sequence ID" value="MBX06128.1"/>
    <property type="molecule type" value="Transcribed_RNA"/>
</dbReference>
<evidence type="ECO:0000256" key="1">
    <source>
        <dbReference type="ARBA" id="ARBA00004922"/>
    </source>
</evidence>
<dbReference type="InterPro" id="IPR011990">
    <property type="entry name" value="TPR-like_helical_dom_sf"/>
</dbReference>
<keyword evidence="4" id="KW-0677">Repeat</keyword>
<feature type="compositionally biased region" description="Polar residues" evidence="6">
    <location>
        <begin position="231"/>
        <end position="247"/>
    </location>
</feature>
<dbReference type="PANTHER" id="PTHR44835:SF1">
    <property type="entry name" value="PROTEIN O-GLCNAC TRANSFERASE"/>
    <property type="match status" value="1"/>
</dbReference>
<dbReference type="PANTHER" id="PTHR44835">
    <property type="entry name" value="UDP-N-ACETYLGLUCOSAMINE--PEPTIDE N-ACETYLGLUCOSAMINYLTRANSFERASE SPINDLY-RELATED"/>
    <property type="match status" value="1"/>
</dbReference>
<dbReference type="SUPFAM" id="SSF48452">
    <property type="entry name" value="TPR-like"/>
    <property type="match status" value="1"/>
</dbReference>
<feature type="domain" description="O-GlcNAc transferase C-terminal" evidence="8">
    <location>
        <begin position="15"/>
        <end position="179"/>
    </location>
</feature>
<organism evidence="9">
    <name type="scientific">Rhizophora mucronata</name>
    <name type="common">Asiatic mangrove</name>
    <dbReference type="NCBI Taxonomy" id="61149"/>
    <lineage>
        <taxon>Eukaryota</taxon>
        <taxon>Viridiplantae</taxon>
        <taxon>Streptophyta</taxon>
        <taxon>Embryophyta</taxon>
        <taxon>Tracheophyta</taxon>
        <taxon>Spermatophyta</taxon>
        <taxon>Magnoliopsida</taxon>
        <taxon>eudicotyledons</taxon>
        <taxon>Gunneridae</taxon>
        <taxon>Pentapetalae</taxon>
        <taxon>rosids</taxon>
        <taxon>fabids</taxon>
        <taxon>Malpighiales</taxon>
        <taxon>Rhizophoraceae</taxon>
        <taxon>Rhizophora</taxon>
    </lineage>
</organism>